<name>A0A9D0YYV3_9FIRM</name>
<dbReference type="SUPFAM" id="SSF53850">
    <property type="entry name" value="Periplasmic binding protein-like II"/>
    <property type="match status" value="1"/>
</dbReference>
<evidence type="ECO:0000256" key="1">
    <source>
        <dbReference type="ARBA" id="ARBA00004863"/>
    </source>
</evidence>
<gene>
    <name evidence="5" type="ORF">IAA66_07115</name>
</gene>
<dbReference type="PANTHER" id="PTHR30024:SF46">
    <property type="entry name" value="ABC TRANSPORTER, SUBSTRATE-BINDING LIPOPROTEIN"/>
    <property type="match status" value="1"/>
</dbReference>
<dbReference type="PROSITE" id="PS51257">
    <property type="entry name" value="PROKAR_LIPOPROTEIN"/>
    <property type="match status" value="1"/>
</dbReference>
<dbReference type="GO" id="GO:0016829">
    <property type="term" value="F:lyase activity"/>
    <property type="evidence" value="ECO:0007669"/>
    <property type="project" value="UniProtKB-KW"/>
</dbReference>
<dbReference type="AlphaFoldDB" id="A0A9D0YYV3"/>
<comment type="caution">
    <text evidence="5">The sequence shown here is derived from an EMBL/GenBank/DDBJ whole genome shotgun (WGS) entry which is preliminary data.</text>
</comment>
<dbReference type="PANTHER" id="PTHR30024">
    <property type="entry name" value="ALIPHATIC SULFONATES-BINDING PROTEIN-RELATED"/>
    <property type="match status" value="1"/>
</dbReference>
<keyword evidence="2" id="KW-0474">Menaquinone biosynthesis</keyword>
<evidence type="ECO:0000256" key="4">
    <source>
        <dbReference type="SAM" id="SignalP"/>
    </source>
</evidence>
<dbReference type="PIRSF" id="PIRSF027386">
    <property type="entry name" value="UCP027386_ABC_sbc_TM0202"/>
    <property type="match status" value="1"/>
</dbReference>
<evidence type="ECO:0000256" key="2">
    <source>
        <dbReference type="ARBA" id="ARBA00022428"/>
    </source>
</evidence>
<organism evidence="5 6">
    <name type="scientific">Candidatus Avichristensenella intestinipullorum</name>
    <dbReference type="NCBI Taxonomy" id="2840693"/>
    <lineage>
        <taxon>Bacteria</taxon>
        <taxon>Bacillati</taxon>
        <taxon>Bacillota</taxon>
        <taxon>Clostridia</taxon>
        <taxon>Candidatus Avichristensenella</taxon>
    </lineage>
</organism>
<sequence length="314" mass="32705">MRKRWAFLLCLVLAASLLASGCALAEKTGVNIAVLKGPTGMGAAPLMAWNEAGETDNAYAFTIAGAPDALTGMLITGELDMAALPTNVIALLAQKSEGAVQALAVNTLGVLYVMERGESVQSIEDLAGKTVVSAGQGTTTEAVMNYLLGDDVQVTYVAEHAEAVSLATAGEYDLVLLPEPFVTSLLKQDDAFRVAVDVTAAWEAAGAGELPMGGIAVRTEFAREHPEAVAAFLEEYAKSVAYANENPADAAQIIEQYDIMQAAVAQSAIPRANMVCLTGEDMKAALEAFYAVLADGNAALIGGAMPDESFYYAP</sequence>
<comment type="pathway">
    <text evidence="1">Quinol/quinone metabolism; menaquinone biosynthesis.</text>
</comment>
<dbReference type="Pfam" id="PF02621">
    <property type="entry name" value="VitK2_biosynth"/>
    <property type="match status" value="1"/>
</dbReference>
<dbReference type="EMBL" id="DVFI01000099">
    <property type="protein sequence ID" value="HIQ63343.1"/>
    <property type="molecule type" value="Genomic_DNA"/>
</dbReference>
<dbReference type="Proteomes" id="UP000886819">
    <property type="component" value="Unassembled WGS sequence"/>
</dbReference>
<dbReference type="GO" id="GO:0009234">
    <property type="term" value="P:menaquinone biosynthetic process"/>
    <property type="evidence" value="ECO:0007669"/>
    <property type="project" value="UniProtKB-KW"/>
</dbReference>
<dbReference type="InterPro" id="IPR027024">
    <property type="entry name" value="UCP027386_ABC_sbc_TM0202"/>
</dbReference>
<dbReference type="InterPro" id="IPR003773">
    <property type="entry name" value="Menaquinone_biosynth"/>
</dbReference>
<keyword evidence="3" id="KW-0456">Lyase</keyword>
<evidence type="ECO:0000313" key="6">
    <source>
        <dbReference type="Proteomes" id="UP000886819"/>
    </source>
</evidence>
<proteinExistence type="predicted"/>
<reference evidence="5" key="2">
    <citation type="journal article" date="2021" name="PeerJ">
        <title>Extensive microbial diversity within the chicken gut microbiome revealed by metagenomics and culture.</title>
        <authorList>
            <person name="Gilroy R."/>
            <person name="Ravi A."/>
            <person name="Getino M."/>
            <person name="Pursley I."/>
            <person name="Horton D.L."/>
            <person name="Alikhan N.F."/>
            <person name="Baker D."/>
            <person name="Gharbi K."/>
            <person name="Hall N."/>
            <person name="Watson M."/>
            <person name="Adriaenssens E.M."/>
            <person name="Foster-Nyarko E."/>
            <person name="Jarju S."/>
            <person name="Secka A."/>
            <person name="Antonio M."/>
            <person name="Oren A."/>
            <person name="Chaudhuri R.R."/>
            <person name="La Ragione R."/>
            <person name="Hildebrand F."/>
            <person name="Pallen M.J."/>
        </authorList>
    </citation>
    <scope>NUCLEOTIDE SEQUENCE</scope>
    <source>
        <strain evidence="5">ChiHile30-977</strain>
    </source>
</reference>
<feature type="signal peptide" evidence="4">
    <location>
        <begin position="1"/>
        <end position="25"/>
    </location>
</feature>
<accession>A0A9D0YYV3</accession>
<keyword evidence="4" id="KW-0732">Signal</keyword>
<reference evidence="5" key="1">
    <citation type="submission" date="2020-10" db="EMBL/GenBank/DDBJ databases">
        <authorList>
            <person name="Gilroy R."/>
        </authorList>
    </citation>
    <scope>NUCLEOTIDE SEQUENCE</scope>
    <source>
        <strain evidence="5">ChiHile30-977</strain>
    </source>
</reference>
<feature type="chain" id="PRO_5038933227" evidence="4">
    <location>
        <begin position="26"/>
        <end position="314"/>
    </location>
</feature>
<evidence type="ECO:0000256" key="3">
    <source>
        <dbReference type="ARBA" id="ARBA00023239"/>
    </source>
</evidence>
<dbReference type="Gene3D" id="3.40.190.10">
    <property type="entry name" value="Periplasmic binding protein-like II"/>
    <property type="match status" value="2"/>
</dbReference>
<protein>
    <submittedName>
        <fullName evidence="5">ABC transporter substrate-binding protein</fullName>
    </submittedName>
</protein>
<evidence type="ECO:0000313" key="5">
    <source>
        <dbReference type="EMBL" id="HIQ63343.1"/>
    </source>
</evidence>